<dbReference type="GO" id="GO:0016740">
    <property type="term" value="F:transferase activity"/>
    <property type="evidence" value="ECO:0007669"/>
    <property type="project" value="UniProtKB-KW"/>
</dbReference>
<evidence type="ECO:0000256" key="1">
    <source>
        <dbReference type="ARBA" id="ARBA00022679"/>
    </source>
</evidence>
<dbReference type="PANTHER" id="PTHR48207">
    <property type="entry name" value="SUCCINATE--HYDROXYMETHYLGLUTARATE COA-TRANSFERASE"/>
    <property type="match status" value="1"/>
</dbReference>
<dbReference type="Gene3D" id="3.30.1540.10">
    <property type="entry name" value="formyl-coa transferase, domain 3"/>
    <property type="match status" value="1"/>
</dbReference>
<dbReference type="InterPro" id="IPR023606">
    <property type="entry name" value="CoA-Trfase_III_dom_1_sf"/>
</dbReference>
<proteinExistence type="predicted"/>
<comment type="caution">
    <text evidence="2">The sequence shown here is derived from an EMBL/GenBank/DDBJ whole genome shotgun (WGS) entry which is preliminary data.</text>
</comment>
<accession>A0ABR8X1G7</accession>
<sequence length="405" mass="43192">MSVQGSLAGIRVVEIGTSVAVPFGCQILGDFGAEVIKVERLGTGDEARMWAPLTEGVSVTFLSLNRNKKSVVLNYKADEGKQALEELLQTADVLVQNLRPGALAAAGFSWENLRETNPRLIYVEMTGYGHAGPRREQPAYDAMLQAYSGVVAMTGSDEGEPARVPLSMMDMGTGLWLSLGVFDALRRREQTGEGAHVQVSLLQTALAWVGTPLMGVAAGGPVPQRLGSGFRGNVPNGAFPASDGYVFLSVGSNDAFYRLLDAIEAPHLRDDPAFENNVARVSNRQYVNAQLGAATAKFTMQELLERLDAAQVPHSAVNTLDRVLEDEQVKALGQLQPIPHATLGDVTIVNSPLTIDGEYLAHQNGPPLLGADTVDVLASVGIDEGRIDRLLADGVIETHTEGARA</sequence>
<name>A0ABR8X1G7_9MICO</name>
<keyword evidence="3" id="KW-1185">Reference proteome</keyword>
<dbReference type="Gene3D" id="3.40.50.10540">
    <property type="entry name" value="Crotonobetainyl-coa:carnitine coa-transferase, domain 1"/>
    <property type="match status" value="1"/>
</dbReference>
<dbReference type="InterPro" id="IPR044855">
    <property type="entry name" value="CoA-Trfase_III_dom3_sf"/>
</dbReference>
<dbReference type="InterPro" id="IPR003673">
    <property type="entry name" value="CoA-Trfase_fam_III"/>
</dbReference>
<evidence type="ECO:0000313" key="2">
    <source>
        <dbReference type="EMBL" id="MBD8022736.1"/>
    </source>
</evidence>
<dbReference type="EMBL" id="JACSPM010000001">
    <property type="protein sequence ID" value="MBD8022736.1"/>
    <property type="molecule type" value="Genomic_DNA"/>
</dbReference>
<keyword evidence="1 2" id="KW-0808">Transferase</keyword>
<dbReference type="PANTHER" id="PTHR48207:SF3">
    <property type="entry name" value="SUCCINATE--HYDROXYMETHYLGLUTARATE COA-TRANSFERASE"/>
    <property type="match status" value="1"/>
</dbReference>
<reference evidence="2 3" key="1">
    <citation type="submission" date="2020-08" db="EMBL/GenBank/DDBJ databases">
        <title>A Genomic Blueprint of the Chicken Gut Microbiome.</title>
        <authorList>
            <person name="Gilroy R."/>
            <person name="Ravi A."/>
            <person name="Getino M."/>
            <person name="Pursley I."/>
            <person name="Horton D.L."/>
            <person name="Alikhan N.-F."/>
            <person name="Baker D."/>
            <person name="Gharbi K."/>
            <person name="Hall N."/>
            <person name="Watson M."/>
            <person name="Adriaenssens E.M."/>
            <person name="Foster-Nyarko E."/>
            <person name="Jarju S."/>
            <person name="Secka A."/>
            <person name="Antonio M."/>
            <person name="Oren A."/>
            <person name="Chaudhuri R."/>
            <person name="La Ragione R.M."/>
            <person name="Hildebrand F."/>
            <person name="Pallen M.J."/>
        </authorList>
    </citation>
    <scope>NUCLEOTIDE SEQUENCE [LARGE SCALE GENOMIC DNA]</scope>
    <source>
        <strain evidence="2 3">Sa1CUA4</strain>
    </source>
</reference>
<dbReference type="RefSeq" id="WP_191764421.1">
    <property type="nucleotide sequence ID" value="NZ_JACSPM010000001.1"/>
</dbReference>
<dbReference type="Proteomes" id="UP000602532">
    <property type="component" value="Unassembled WGS sequence"/>
</dbReference>
<dbReference type="InterPro" id="IPR050483">
    <property type="entry name" value="CoA-transferase_III_domain"/>
</dbReference>
<evidence type="ECO:0000313" key="3">
    <source>
        <dbReference type="Proteomes" id="UP000602532"/>
    </source>
</evidence>
<dbReference type="Pfam" id="PF02515">
    <property type="entry name" value="CoA_transf_3"/>
    <property type="match status" value="1"/>
</dbReference>
<protein>
    <submittedName>
        <fullName evidence="2">CoA transferase</fullName>
    </submittedName>
</protein>
<organism evidence="2 3">
    <name type="scientific">Microbacterium gallinarum</name>
    <dbReference type="NCBI Taxonomy" id="2762209"/>
    <lineage>
        <taxon>Bacteria</taxon>
        <taxon>Bacillati</taxon>
        <taxon>Actinomycetota</taxon>
        <taxon>Actinomycetes</taxon>
        <taxon>Micrococcales</taxon>
        <taxon>Microbacteriaceae</taxon>
        <taxon>Microbacterium</taxon>
    </lineage>
</organism>
<gene>
    <name evidence="2" type="ORF">H9622_03925</name>
</gene>
<dbReference type="SUPFAM" id="SSF89796">
    <property type="entry name" value="CoA-transferase family III (CaiB/BaiF)"/>
    <property type="match status" value="1"/>
</dbReference>